<keyword evidence="2" id="KW-1185">Reference proteome</keyword>
<dbReference type="PANTHER" id="PTHR47129">
    <property type="entry name" value="QUINONE OXIDOREDUCTASE 2"/>
    <property type="match status" value="1"/>
</dbReference>
<reference evidence="1 2" key="1">
    <citation type="submission" date="2021-01" db="EMBL/GenBank/DDBJ databases">
        <title>Genomic Encyclopedia of Type Strains, Phase IV (KMG-IV): sequencing the most valuable type-strain genomes for metagenomic binning, comparative biology and taxonomic classification.</title>
        <authorList>
            <person name="Goeker M."/>
        </authorList>
    </citation>
    <scope>NUCLEOTIDE SEQUENCE [LARGE SCALE GENOMIC DNA]</scope>
    <source>
        <strain evidence="1 2">DSM 27382</strain>
    </source>
</reference>
<dbReference type="RefSeq" id="WP_205010494.1">
    <property type="nucleotide sequence ID" value="NZ_JAFBEH010000062.1"/>
</dbReference>
<protein>
    <submittedName>
        <fullName evidence="1">Uncharacterized protein YbjT (DUF2867 family)</fullName>
    </submittedName>
</protein>
<gene>
    <name evidence="1" type="ORF">JOC28_001966</name>
</gene>
<dbReference type="Gene3D" id="3.90.25.10">
    <property type="entry name" value="UDP-galactose 4-epimerase, domain 1"/>
    <property type="match status" value="1"/>
</dbReference>
<organism evidence="1 2">
    <name type="scientific">Streptococcus loxodontisalivarius</name>
    <dbReference type="NCBI Taxonomy" id="1349415"/>
    <lineage>
        <taxon>Bacteria</taxon>
        <taxon>Bacillati</taxon>
        <taxon>Bacillota</taxon>
        <taxon>Bacilli</taxon>
        <taxon>Lactobacillales</taxon>
        <taxon>Streptococcaceae</taxon>
        <taxon>Streptococcus</taxon>
    </lineage>
</organism>
<dbReference type="Gene3D" id="3.40.50.720">
    <property type="entry name" value="NAD(P)-binding Rossmann-like Domain"/>
    <property type="match status" value="1"/>
</dbReference>
<evidence type="ECO:0000313" key="2">
    <source>
        <dbReference type="Proteomes" id="UP000697472"/>
    </source>
</evidence>
<accession>A0ABS2PUG8</accession>
<dbReference type="Proteomes" id="UP000697472">
    <property type="component" value="Unassembled WGS sequence"/>
</dbReference>
<dbReference type="EMBL" id="JAFBEH010000062">
    <property type="protein sequence ID" value="MBM7643655.1"/>
    <property type="molecule type" value="Genomic_DNA"/>
</dbReference>
<proteinExistence type="predicted"/>
<evidence type="ECO:0000313" key="1">
    <source>
        <dbReference type="EMBL" id="MBM7643655.1"/>
    </source>
</evidence>
<dbReference type="InterPro" id="IPR052718">
    <property type="entry name" value="NmrA-type_oxidoreductase"/>
</dbReference>
<dbReference type="PANTHER" id="PTHR47129:SF1">
    <property type="entry name" value="NMRA-LIKE DOMAIN-CONTAINING PROTEIN"/>
    <property type="match status" value="1"/>
</dbReference>
<dbReference type="InterPro" id="IPR036291">
    <property type="entry name" value="NAD(P)-bd_dom_sf"/>
</dbReference>
<sequence length="106" mass="11356">MKTSKALTGSFDSNAIYELAGDLHTYADLAEALSTVLGKEVQARGLSSQEYRQALAQAGLPEPVQAIVAGIQDDIANHQLEVEHSDLDRLLGHAPLSLVEAVEEMI</sequence>
<name>A0ABS2PUG8_9STRE</name>
<comment type="caution">
    <text evidence="1">The sequence shown here is derived from an EMBL/GenBank/DDBJ whole genome shotgun (WGS) entry which is preliminary data.</text>
</comment>
<dbReference type="SUPFAM" id="SSF51735">
    <property type="entry name" value="NAD(P)-binding Rossmann-fold domains"/>
    <property type="match status" value="1"/>
</dbReference>